<dbReference type="Gene3D" id="3.30.160.100">
    <property type="entry name" value="Ribosome hibernation promotion factor-like"/>
    <property type="match status" value="1"/>
</dbReference>
<dbReference type="InterPro" id="IPR003489">
    <property type="entry name" value="RHF/RaiA"/>
</dbReference>
<dbReference type="Pfam" id="PF02482">
    <property type="entry name" value="Ribosomal_S30AE"/>
    <property type="match status" value="1"/>
</dbReference>
<evidence type="ECO:0000313" key="6">
    <source>
        <dbReference type="EMBL" id="CAB5070383.1"/>
    </source>
</evidence>
<protein>
    <submittedName>
        <fullName evidence="1">Unannotated protein</fullName>
    </submittedName>
</protein>
<organism evidence="1">
    <name type="scientific">freshwater metagenome</name>
    <dbReference type="NCBI Taxonomy" id="449393"/>
    <lineage>
        <taxon>unclassified sequences</taxon>
        <taxon>metagenomes</taxon>
        <taxon>ecological metagenomes</taxon>
    </lineage>
</organism>
<dbReference type="EMBL" id="CAFBQZ010000007">
    <property type="protein sequence ID" value="CAB5070383.1"/>
    <property type="molecule type" value="Genomic_DNA"/>
</dbReference>
<reference evidence="1" key="1">
    <citation type="submission" date="2020-05" db="EMBL/GenBank/DDBJ databases">
        <authorList>
            <person name="Chiriac C."/>
            <person name="Salcher M."/>
            <person name="Ghai R."/>
            <person name="Kavagutti S V."/>
        </authorList>
    </citation>
    <scope>NUCLEOTIDE SEQUENCE</scope>
</reference>
<dbReference type="EMBL" id="CAFBMI010000014">
    <property type="protein sequence ID" value="CAB4894238.1"/>
    <property type="molecule type" value="Genomic_DNA"/>
</dbReference>
<dbReference type="AlphaFoldDB" id="A0A6J6EV84"/>
<dbReference type="EMBL" id="CAEZZZ010000009">
    <property type="protein sequence ID" value="CAB4774347.1"/>
    <property type="molecule type" value="Genomic_DNA"/>
</dbReference>
<evidence type="ECO:0000313" key="5">
    <source>
        <dbReference type="EMBL" id="CAB4894238.1"/>
    </source>
</evidence>
<proteinExistence type="predicted"/>
<name>A0A6J6EV84_9ZZZZ</name>
<dbReference type="EMBL" id="CAEZXT010000015">
    <property type="protein sequence ID" value="CAB4693056.1"/>
    <property type="molecule type" value="Genomic_DNA"/>
</dbReference>
<dbReference type="EMBL" id="CAFBJH010000022">
    <property type="protein sequence ID" value="CAB4849330.1"/>
    <property type="molecule type" value="Genomic_DNA"/>
</dbReference>
<accession>A0A6J6EV84</accession>
<evidence type="ECO:0000313" key="1">
    <source>
        <dbReference type="EMBL" id="CAB4579897.1"/>
    </source>
</evidence>
<evidence type="ECO:0000313" key="4">
    <source>
        <dbReference type="EMBL" id="CAB4849330.1"/>
    </source>
</evidence>
<dbReference type="SUPFAM" id="SSF69754">
    <property type="entry name" value="Ribosome binding protein Y (YfiA homologue)"/>
    <property type="match status" value="1"/>
</dbReference>
<sequence>MEIIIHARQAQLADDFKEIVHEKLKSMDRFHVLMERVEVEIIHEANPSQGKNSHKVILTARGAGPLVRSEANGFNDVASFDEAIKNFELQLRKIHEKSKDFDRASVRKRSRPQ</sequence>
<dbReference type="EMBL" id="CAEZUA010000002">
    <property type="protein sequence ID" value="CAB4579897.1"/>
    <property type="molecule type" value="Genomic_DNA"/>
</dbReference>
<evidence type="ECO:0000313" key="3">
    <source>
        <dbReference type="EMBL" id="CAB4774347.1"/>
    </source>
</evidence>
<gene>
    <name evidence="1" type="ORF">UFOPK1773_00063</name>
    <name evidence="2" type="ORF">UFOPK2589_00390</name>
    <name evidence="3" type="ORF">UFOPK2931_00332</name>
    <name evidence="4" type="ORF">UFOPK3287_00519</name>
    <name evidence="5" type="ORF">UFOPK3558_00313</name>
    <name evidence="6" type="ORF">UFOPK4372_00212</name>
</gene>
<dbReference type="InterPro" id="IPR036567">
    <property type="entry name" value="RHF-like"/>
</dbReference>
<evidence type="ECO:0000313" key="2">
    <source>
        <dbReference type="EMBL" id="CAB4693056.1"/>
    </source>
</evidence>
<dbReference type="NCBIfam" id="TIGR00741">
    <property type="entry name" value="yfiA"/>
    <property type="match status" value="1"/>
</dbReference>